<dbReference type="EMBL" id="JAGQHS010000064">
    <property type="protein sequence ID" value="MCA9756714.1"/>
    <property type="molecule type" value="Genomic_DNA"/>
</dbReference>
<dbReference type="Proteomes" id="UP000739538">
    <property type="component" value="Unassembled WGS sequence"/>
</dbReference>
<comment type="caution">
    <text evidence="1">The sequence shown here is derived from an EMBL/GenBank/DDBJ whole genome shotgun (WGS) entry which is preliminary data.</text>
</comment>
<dbReference type="AlphaFoldDB" id="A0A956NCM9"/>
<name>A0A956NCM9_UNCEI</name>
<proteinExistence type="predicted"/>
<reference evidence="1" key="2">
    <citation type="journal article" date="2021" name="Microbiome">
        <title>Successional dynamics and alternative stable states in a saline activated sludge microbial community over 9 years.</title>
        <authorList>
            <person name="Wang Y."/>
            <person name="Ye J."/>
            <person name="Ju F."/>
            <person name="Liu L."/>
            <person name="Boyd J.A."/>
            <person name="Deng Y."/>
            <person name="Parks D.H."/>
            <person name="Jiang X."/>
            <person name="Yin X."/>
            <person name="Woodcroft B.J."/>
            <person name="Tyson G.W."/>
            <person name="Hugenholtz P."/>
            <person name="Polz M.F."/>
            <person name="Zhang T."/>
        </authorList>
    </citation>
    <scope>NUCLEOTIDE SEQUENCE</scope>
    <source>
        <strain evidence="1">HKST-UBA02</strain>
    </source>
</reference>
<evidence type="ECO:0000313" key="2">
    <source>
        <dbReference type="Proteomes" id="UP000739538"/>
    </source>
</evidence>
<protein>
    <submittedName>
        <fullName evidence="1">Uncharacterized protein</fullName>
    </submittedName>
</protein>
<accession>A0A956NCM9</accession>
<reference evidence="1" key="1">
    <citation type="submission" date="2020-04" db="EMBL/GenBank/DDBJ databases">
        <authorList>
            <person name="Zhang T."/>
        </authorList>
    </citation>
    <scope>NUCLEOTIDE SEQUENCE</scope>
    <source>
        <strain evidence="1">HKST-UBA02</strain>
    </source>
</reference>
<gene>
    <name evidence="1" type="ORF">KDA27_12995</name>
</gene>
<organism evidence="1 2">
    <name type="scientific">Eiseniibacteriota bacterium</name>
    <dbReference type="NCBI Taxonomy" id="2212470"/>
    <lineage>
        <taxon>Bacteria</taxon>
        <taxon>Candidatus Eiseniibacteriota</taxon>
    </lineage>
</organism>
<evidence type="ECO:0000313" key="1">
    <source>
        <dbReference type="EMBL" id="MCA9756714.1"/>
    </source>
</evidence>
<sequence>MKPLEQLEWTVRLLRYSAGQSDPDEALAVYRAISASDELRDRLFAIQRTTADFDEAWRLIDPRWSARPDSVRIGIQGAIDAARNVVIAFVRPASSSDTTGESRHASAPLLGPALSLSGAGVASPDSYAVIRDAESEIRKSTAKTDDLASGLDSMAPLIERAPELADEISWDLEWNGTTIGELKVHPADRLAVVRVMTPGPWIVLLHSTRGWESHVLETRQGIQGAIADFELSDGPFEVQLIAGE</sequence>